<dbReference type="Gene3D" id="2.60.120.200">
    <property type="match status" value="2"/>
</dbReference>
<dbReference type="Proteomes" id="UP000694888">
    <property type="component" value="Unplaced"/>
</dbReference>
<accession>A0ABM1VYX3</accession>
<dbReference type="InterPro" id="IPR051560">
    <property type="entry name" value="MAM_domain-containing"/>
</dbReference>
<feature type="domain" description="MAM" evidence="1">
    <location>
        <begin position="9"/>
        <end position="172"/>
    </location>
</feature>
<dbReference type="Pfam" id="PF00629">
    <property type="entry name" value="MAM"/>
    <property type="match status" value="1"/>
</dbReference>
<proteinExistence type="predicted"/>
<dbReference type="SMART" id="SM00137">
    <property type="entry name" value="MAM"/>
    <property type="match status" value="1"/>
</dbReference>
<name>A0ABM1VYX3_APLCA</name>
<dbReference type="RefSeq" id="XP_035827616.1">
    <property type="nucleotide sequence ID" value="XM_035971723.1"/>
</dbReference>
<dbReference type="GeneID" id="118478316"/>
<gene>
    <name evidence="3" type="primary">LOC118478316</name>
</gene>
<dbReference type="SUPFAM" id="SSF49899">
    <property type="entry name" value="Concanavalin A-like lectins/glucanases"/>
    <property type="match status" value="2"/>
</dbReference>
<keyword evidence="2" id="KW-1185">Reference proteome</keyword>
<evidence type="ECO:0000259" key="1">
    <source>
        <dbReference type="PROSITE" id="PS50060"/>
    </source>
</evidence>
<feature type="domain" description="MAM" evidence="1">
    <location>
        <begin position="201"/>
        <end position="256"/>
    </location>
</feature>
<reference evidence="3" key="1">
    <citation type="submission" date="2025-08" db="UniProtKB">
        <authorList>
            <consortium name="RefSeq"/>
        </authorList>
    </citation>
    <scope>IDENTIFICATION</scope>
</reference>
<dbReference type="InterPro" id="IPR000998">
    <property type="entry name" value="MAM_dom"/>
</dbReference>
<evidence type="ECO:0000313" key="3">
    <source>
        <dbReference type="RefSeq" id="XP_035827616.1"/>
    </source>
</evidence>
<protein>
    <submittedName>
        <fullName evidence="3">MAM and LDL-receptor class A domain-containing protein 1-like</fullName>
    </submittedName>
</protein>
<sequence>MKTGNFTSGNNDFENGLDLYMNTATGDDFDWVIGSSGSRDVLDATLQFSDHTRRSSDGHFAAVLASGQSPNSRAQLFTPQIAIGNYACVSFYVYNYAGSIGTLNVYGFDPSGNRTTLEWSLSTLASRWAWSRVGISTSNSTMQVIFEYVIGTSTSGVVAIDDVIISSSYCSAIPSSAGQGSVTVTPFPSVSTTNAPVPSVLNCNFESSCVWTQSTQNQFNWTIVSVSSIRDSGIYKPYTDHTQSSAFFFLPNGSFVWNLPFDKTF</sequence>
<dbReference type="PROSITE" id="PS50060">
    <property type="entry name" value="MAM_2"/>
    <property type="match status" value="2"/>
</dbReference>
<organism evidence="2 3">
    <name type="scientific">Aplysia californica</name>
    <name type="common">California sea hare</name>
    <dbReference type="NCBI Taxonomy" id="6500"/>
    <lineage>
        <taxon>Eukaryota</taxon>
        <taxon>Metazoa</taxon>
        <taxon>Spiralia</taxon>
        <taxon>Lophotrochozoa</taxon>
        <taxon>Mollusca</taxon>
        <taxon>Gastropoda</taxon>
        <taxon>Heterobranchia</taxon>
        <taxon>Euthyneura</taxon>
        <taxon>Tectipleura</taxon>
        <taxon>Aplysiida</taxon>
        <taxon>Aplysioidea</taxon>
        <taxon>Aplysiidae</taxon>
        <taxon>Aplysia</taxon>
    </lineage>
</organism>
<evidence type="ECO:0000313" key="2">
    <source>
        <dbReference type="Proteomes" id="UP000694888"/>
    </source>
</evidence>
<dbReference type="PANTHER" id="PTHR23282:SF101">
    <property type="entry name" value="MAM DOMAIN-CONTAINING PROTEIN"/>
    <property type="match status" value="1"/>
</dbReference>
<dbReference type="PANTHER" id="PTHR23282">
    <property type="entry name" value="APICAL ENDOSOMAL GLYCOPROTEIN PRECURSOR"/>
    <property type="match status" value="1"/>
</dbReference>
<dbReference type="CDD" id="cd06263">
    <property type="entry name" value="MAM"/>
    <property type="match status" value="1"/>
</dbReference>
<dbReference type="InterPro" id="IPR013320">
    <property type="entry name" value="ConA-like_dom_sf"/>
</dbReference>